<keyword evidence="2" id="KW-1185">Reference proteome</keyword>
<protein>
    <submittedName>
        <fullName evidence="1">Uncharacterized protein</fullName>
    </submittedName>
</protein>
<sequence length="168" mass="18029">MRSRLYLSYPSGTTSGNVRELEGKKLNYGAKGAKLKMRWNRGAFDLIASSTPVHAEAAGAFTAGIVSVEAGVERDILDAVALHPDVRMVLAGKTSPYYAPTVLKKREPDLLVAWTPDEVVAAVERLEAAGVIRSVPIGKDASRRTTYGLRIDADRLSARDAGNAGVFD</sequence>
<evidence type="ECO:0000313" key="2">
    <source>
        <dbReference type="Proteomes" id="UP000531216"/>
    </source>
</evidence>
<reference evidence="1 2" key="1">
    <citation type="submission" date="2020-08" db="EMBL/GenBank/DDBJ databases">
        <title>Genomic Encyclopedia of Type Strains, Phase IV (KMG-IV): sequencing the most valuable type-strain genomes for metagenomic binning, comparative biology and taxonomic classification.</title>
        <authorList>
            <person name="Goeker M."/>
        </authorList>
    </citation>
    <scope>NUCLEOTIDE SEQUENCE [LARGE SCALE GENOMIC DNA]</scope>
    <source>
        <strain evidence="1 2">DSM 25024</strain>
    </source>
</reference>
<dbReference type="Proteomes" id="UP000531216">
    <property type="component" value="Unassembled WGS sequence"/>
</dbReference>
<organism evidence="1 2">
    <name type="scientific">Aureimonas phyllosphaerae</name>
    <dbReference type="NCBI Taxonomy" id="1166078"/>
    <lineage>
        <taxon>Bacteria</taxon>
        <taxon>Pseudomonadati</taxon>
        <taxon>Pseudomonadota</taxon>
        <taxon>Alphaproteobacteria</taxon>
        <taxon>Hyphomicrobiales</taxon>
        <taxon>Aurantimonadaceae</taxon>
        <taxon>Aureimonas</taxon>
    </lineage>
</organism>
<dbReference type="RefSeq" id="WP_090966487.1">
    <property type="nucleotide sequence ID" value="NZ_FOOA01000030.1"/>
</dbReference>
<gene>
    <name evidence="1" type="ORF">GGR05_004332</name>
</gene>
<proteinExistence type="predicted"/>
<dbReference type="AlphaFoldDB" id="A0A7W6FWG1"/>
<dbReference type="EMBL" id="JACIDO010000019">
    <property type="protein sequence ID" value="MBB3938161.1"/>
    <property type="molecule type" value="Genomic_DNA"/>
</dbReference>
<evidence type="ECO:0000313" key="1">
    <source>
        <dbReference type="EMBL" id="MBB3938161.1"/>
    </source>
</evidence>
<accession>A0A7W6FWG1</accession>
<comment type="caution">
    <text evidence="1">The sequence shown here is derived from an EMBL/GenBank/DDBJ whole genome shotgun (WGS) entry which is preliminary data.</text>
</comment>
<name>A0A7W6FWG1_9HYPH</name>